<dbReference type="PANTHER" id="PTHR46098">
    <property type="entry name" value="TRNA (CYTOSINE(38)-C(5))-METHYLTRANSFERASE"/>
    <property type="match status" value="1"/>
</dbReference>
<evidence type="ECO:0000256" key="4">
    <source>
        <dbReference type="ARBA" id="ARBA00022747"/>
    </source>
</evidence>
<keyword evidence="2 5" id="KW-0808">Transferase</keyword>
<dbReference type="InterPro" id="IPR018117">
    <property type="entry name" value="C5_DNA_meth_AS"/>
</dbReference>
<dbReference type="NCBIfam" id="TIGR00675">
    <property type="entry name" value="dcm"/>
    <property type="match status" value="1"/>
</dbReference>
<evidence type="ECO:0000256" key="1">
    <source>
        <dbReference type="ARBA" id="ARBA00022603"/>
    </source>
</evidence>
<dbReference type="eggNOG" id="COG2226">
    <property type="taxonomic scope" value="Bacteria"/>
</dbReference>
<organism evidence="8 9">
    <name type="scientific">Companilactobacillus nodensis DSM 19682 = JCM 14932 = NBRC 107160</name>
    <dbReference type="NCBI Taxonomy" id="1423775"/>
    <lineage>
        <taxon>Bacteria</taxon>
        <taxon>Bacillati</taxon>
        <taxon>Bacillota</taxon>
        <taxon>Bacilli</taxon>
        <taxon>Lactobacillales</taxon>
        <taxon>Lactobacillaceae</taxon>
        <taxon>Companilactobacillus</taxon>
    </lineage>
</organism>
<dbReference type="InterPro" id="IPR050750">
    <property type="entry name" value="C5-MTase"/>
</dbReference>
<dbReference type="STRING" id="1423775.FD03_GL002555"/>
<comment type="similarity">
    <text evidence="5 6">Belongs to the class I-like SAM-binding methyltransferase superfamily. C5-methyltransferase family.</text>
</comment>
<dbReference type="SUPFAM" id="SSF53335">
    <property type="entry name" value="S-adenosyl-L-methionine-dependent methyltransferases"/>
    <property type="match status" value="2"/>
</dbReference>
<dbReference type="GO" id="GO:0009307">
    <property type="term" value="P:DNA restriction-modification system"/>
    <property type="evidence" value="ECO:0007669"/>
    <property type="project" value="UniProtKB-KW"/>
</dbReference>
<sequence>MNSLELFAGIGGIALAEQMAGINVIALSEMAEFPVKVLKKNFKGVPILPDVTKIDKESLRKVGVDPESIDIISGGFPCQPFSIAGKQKGTEDDRDLWPEMFRIIKEIRPDWVVGENVANFANMELDRTLSDLESIGYEARTFILPALAIGTLHKRQRTFIVANSNRKRWGGVDQGCEERCIGEFTQSFENETRQTRWNDANDILSSGARVLASSSSRIQRNDNGLSEGVDRLKALGNAVVPQQVLPIFELIVEIENVDSKENEKTILDVCCGSRMFWYDKNNKDTLFIDNRKLETTLSDGRRLIVNPNRLADFRHLPFRDESFYMVVFDPPHLINAGSNSWLAQKYGVLDEDTWKQDLKSGFDECMRVLKPHGTLIFKWNTEQISMAKIWKVFCQEPLFGDGRSKTRWSVFMKEKNDD</sequence>
<keyword evidence="1 5" id="KW-0489">Methyltransferase</keyword>
<evidence type="ECO:0000256" key="7">
    <source>
        <dbReference type="RuleBase" id="RU000417"/>
    </source>
</evidence>
<dbReference type="InterPro" id="IPR001525">
    <property type="entry name" value="C5_MeTfrase"/>
</dbReference>
<dbReference type="EMBL" id="AZDZ01000022">
    <property type="protein sequence ID" value="KRK78776.1"/>
    <property type="molecule type" value="Genomic_DNA"/>
</dbReference>
<dbReference type="EC" id="2.1.1.37" evidence="7"/>
<dbReference type="Gene3D" id="3.40.50.150">
    <property type="entry name" value="Vaccinia Virus protein VP39"/>
    <property type="match status" value="2"/>
</dbReference>
<accession>A0A0R1K693</accession>
<dbReference type="PROSITE" id="PS51679">
    <property type="entry name" value="SAM_MT_C5"/>
    <property type="match status" value="1"/>
</dbReference>
<dbReference type="GO" id="GO:0032259">
    <property type="term" value="P:methylation"/>
    <property type="evidence" value="ECO:0007669"/>
    <property type="project" value="UniProtKB-KW"/>
</dbReference>
<evidence type="ECO:0000256" key="5">
    <source>
        <dbReference type="PROSITE-ProRule" id="PRU01016"/>
    </source>
</evidence>
<comment type="caution">
    <text evidence="8">The sequence shown here is derived from an EMBL/GenBank/DDBJ whole genome shotgun (WGS) entry which is preliminary data.</text>
</comment>
<keyword evidence="4" id="KW-0680">Restriction system</keyword>
<dbReference type="AlphaFoldDB" id="A0A0R1K693"/>
<keyword evidence="3 5" id="KW-0949">S-adenosyl-L-methionine</keyword>
<evidence type="ECO:0000313" key="8">
    <source>
        <dbReference type="EMBL" id="KRK78776.1"/>
    </source>
</evidence>
<dbReference type="PATRIC" id="fig|1423775.4.peg.2599"/>
<protein>
    <recommendedName>
        <fullName evidence="7">Cytosine-specific methyltransferase</fullName>
        <ecNumber evidence="7">2.1.1.37</ecNumber>
    </recommendedName>
</protein>
<evidence type="ECO:0000256" key="3">
    <source>
        <dbReference type="ARBA" id="ARBA00022691"/>
    </source>
</evidence>
<comment type="catalytic activity">
    <reaction evidence="7">
        <text>a 2'-deoxycytidine in DNA + S-adenosyl-L-methionine = a 5-methyl-2'-deoxycytidine in DNA + S-adenosyl-L-homocysteine + H(+)</text>
        <dbReference type="Rhea" id="RHEA:13681"/>
        <dbReference type="Rhea" id="RHEA-COMP:11369"/>
        <dbReference type="Rhea" id="RHEA-COMP:11370"/>
        <dbReference type="ChEBI" id="CHEBI:15378"/>
        <dbReference type="ChEBI" id="CHEBI:57856"/>
        <dbReference type="ChEBI" id="CHEBI:59789"/>
        <dbReference type="ChEBI" id="CHEBI:85452"/>
        <dbReference type="ChEBI" id="CHEBI:85454"/>
        <dbReference type="EC" id="2.1.1.37"/>
    </reaction>
</comment>
<name>A0A0R1K693_9LACO</name>
<proteinExistence type="inferred from homology"/>
<dbReference type="GO" id="GO:0003886">
    <property type="term" value="F:DNA (cytosine-5-)-methyltransferase activity"/>
    <property type="evidence" value="ECO:0007669"/>
    <property type="project" value="UniProtKB-EC"/>
</dbReference>
<dbReference type="PROSITE" id="PS00094">
    <property type="entry name" value="C5_MTASE_1"/>
    <property type="match status" value="1"/>
</dbReference>
<gene>
    <name evidence="8" type="ORF">FD03_GL002555</name>
</gene>
<dbReference type="Proteomes" id="UP000051248">
    <property type="component" value="Unassembled WGS sequence"/>
</dbReference>
<evidence type="ECO:0000256" key="2">
    <source>
        <dbReference type="ARBA" id="ARBA00022679"/>
    </source>
</evidence>
<evidence type="ECO:0000313" key="9">
    <source>
        <dbReference type="Proteomes" id="UP000051248"/>
    </source>
</evidence>
<evidence type="ECO:0000256" key="6">
    <source>
        <dbReference type="RuleBase" id="RU000416"/>
    </source>
</evidence>
<reference evidence="8 9" key="1">
    <citation type="journal article" date="2015" name="Genome Announc.">
        <title>Expanding the biotechnology potential of lactobacilli through comparative genomics of 213 strains and associated genera.</title>
        <authorList>
            <person name="Sun Z."/>
            <person name="Harris H.M."/>
            <person name="McCann A."/>
            <person name="Guo C."/>
            <person name="Argimon S."/>
            <person name="Zhang W."/>
            <person name="Yang X."/>
            <person name="Jeffery I.B."/>
            <person name="Cooney J.C."/>
            <person name="Kagawa T.F."/>
            <person name="Liu W."/>
            <person name="Song Y."/>
            <person name="Salvetti E."/>
            <person name="Wrobel A."/>
            <person name="Rasinkangas P."/>
            <person name="Parkhill J."/>
            <person name="Rea M.C."/>
            <person name="O'Sullivan O."/>
            <person name="Ritari J."/>
            <person name="Douillard F.P."/>
            <person name="Paul Ross R."/>
            <person name="Yang R."/>
            <person name="Briner A.E."/>
            <person name="Felis G.E."/>
            <person name="de Vos W.M."/>
            <person name="Barrangou R."/>
            <person name="Klaenhammer T.R."/>
            <person name="Caufield P.W."/>
            <person name="Cui Y."/>
            <person name="Zhang H."/>
            <person name="O'Toole P.W."/>
        </authorList>
    </citation>
    <scope>NUCLEOTIDE SEQUENCE [LARGE SCALE GENOMIC DNA]</scope>
    <source>
        <strain evidence="8 9">DSM 19682</strain>
    </source>
</reference>
<feature type="active site" evidence="5">
    <location>
        <position position="78"/>
    </location>
</feature>
<dbReference type="eggNOG" id="COG0270">
    <property type="taxonomic scope" value="Bacteria"/>
</dbReference>
<dbReference type="PANTHER" id="PTHR46098:SF1">
    <property type="entry name" value="TRNA (CYTOSINE(38)-C(5))-METHYLTRANSFERASE"/>
    <property type="match status" value="1"/>
</dbReference>
<keyword evidence="9" id="KW-1185">Reference proteome</keyword>
<dbReference type="PRINTS" id="PR00105">
    <property type="entry name" value="C5METTRFRASE"/>
</dbReference>
<dbReference type="Pfam" id="PF00145">
    <property type="entry name" value="DNA_methylase"/>
    <property type="match status" value="1"/>
</dbReference>
<dbReference type="InterPro" id="IPR029063">
    <property type="entry name" value="SAM-dependent_MTases_sf"/>
</dbReference>